<organism evidence="1 2">
    <name type="scientific">Streptomyces viridochromogenes Tue57</name>
    <dbReference type="NCBI Taxonomy" id="1160705"/>
    <lineage>
        <taxon>Bacteria</taxon>
        <taxon>Bacillati</taxon>
        <taxon>Actinomycetota</taxon>
        <taxon>Actinomycetes</taxon>
        <taxon>Kitasatosporales</taxon>
        <taxon>Streptomycetaceae</taxon>
        <taxon>Streptomyces</taxon>
    </lineage>
</organism>
<dbReference type="Proteomes" id="UP000011205">
    <property type="component" value="Unassembled WGS sequence"/>
</dbReference>
<protein>
    <submittedName>
        <fullName evidence="1">Putative Secreted esterase</fullName>
    </submittedName>
</protein>
<dbReference type="EMBL" id="AMLP01000179">
    <property type="protein sequence ID" value="ELS53168.1"/>
    <property type="molecule type" value="Genomic_DNA"/>
</dbReference>
<reference evidence="1 2" key="1">
    <citation type="journal article" date="2013" name="Genome Announc.">
        <title>Draft Genome Sequence of Streptomyces viridochromogenes Strain Tu57, Producer of Avilamycin.</title>
        <authorList>
            <person name="Gruning B.A."/>
            <person name="Erxleben A."/>
            <person name="Hahnlein A."/>
            <person name="Gunther S."/>
        </authorList>
    </citation>
    <scope>NUCLEOTIDE SEQUENCE [LARGE SCALE GENOMIC DNA]</scope>
    <source>
        <strain evidence="1 2">Tue57</strain>
    </source>
</reference>
<accession>L8PAJ1</accession>
<dbReference type="PATRIC" id="fig|1160705.3.peg.5780"/>
<name>L8PAJ1_STRVR</name>
<evidence type="ECO:0000313" key="2">
    <source>
        <dbReference type="Proteomes" id="UP000011205"/>
    </source>
</evidence>
<dbReference type="AlphaFoldDB" id="L8PAJ1"/>
<proteinExistence type="predicted"/>
<sequence>MSPCRTGPARAEHRFVWHFKSSPALIVTPNGTGAFGNTYLGTDGTNAGFGSGFAN</sequence>
<gene>
    <name evidence="1" type="ORF">STVIR_5846</name>
</gene>
<comment type="caution">
    <text evidence="1">The sequence shown here is derived from an EMBL/GenBank/DDBJ whole genome shotgun (WGS) entry which is preliminary data.</text>
</comment>
<evidence type="ECO:0000313" key="1">
    <source>
        <dbReference type="EMBL" id="ELS53168.1"/>
    </source>
</evidence>